<evidence type="ECO:0000313" key="6">
    <source>
        <dbReference type="EMBL" id="REG11781.1"/>
    </source>
</evidence>
<name>A0A347ZQT2_9CHLR</name>
<gene>
    <name evidence="6" type="ORF">DFR64_1674</name>
</gene>
<keyword evidence="4 5" id="KW-0472">Membrane</keyword>
<evidence type="ECO:0000256" key="3">
    <source>
        <dbReference type="ARBA" id="ARBA00022989"/>
    </source>
</evidence>
<evidence type="ECO:0000256" key="1">
    <source>
        <dbReference type="ARBA" id="ARBA00004141"/>
    </source>
</evidence>
<dbReference type="InterPro" id="IPR051788">
    <property type="entry name" value="MFS_Transporter"/>
</dbReference>
<dbReference type="Proteomes" id="UP000256388">
    <property type="component" value="Unassembled WGS sequence"/>
</dbReference>
<feature type="transmembrane region" description="Helical" evidence="5">
    <location>
        <begin position="239"/>
        <end position="259"/>
    </location>
</feature>
<protein>
    <submittedName>
        <fullName evidence="6">Fucose permease</fullName>
    </submittedName>
</protein>
<dbReference type="AlphaFoldDB" id="A0A347ZQT2"/>
<proteinExistence type="predicted"/>
<dbReference type="EMBL" id="QUMS01000001">
    <property type="protein sequence ID" value="REG11781.1"/>
    <property type="molecule type" value="Genomic_DNA"/>
</dbReference>
<comment type="subcellular location">
    <subcellularLocation>
        <location evidence="1">Membrane</location>
        <topology evidence="1">Multi-pass membrane protein</topology>
    </subcellularLocation>
</comment>
<feature type="transmembrane region" description="Helical" evidence="5">
    <location>
        <begin position="46"/>
        <end position="69"/>
    </location>
</feature>
<dbReference type="InterPro" id="IPR036259">
    <property type="entry name" value="MFS_trans_sf"/>
</dbReference>
<dbReference type="OrthoDB" id="151222at2"/>
<dbReference type="PANTHER" id="PTHR23514:SF13">
    <property type="entry name" value="INNER MEMBRANE PROTEIN YBJJ"/>
    <property type="match status" value="1"/>
</dbReference>
<feature type="transmembrane region" description="Helical" evidence="5">
    <location>
        <begin position="295"/>
        <end position="315"/>
    </location>
</feature>
<feature type="transmembrane region" description="Helical" evidence="5">
    <location>
        <begin position="12"/>
        <end position="34"/>
    </location>
</feature>
<evidence type="ECO:0000256" key="5">
    <source>
        <dbReference type="SAM" id="Phobius"/>
    </source>
</evidence>
<feature type="transmembrane region" description="Helical" evidence="5">
    <location>
        <begin position="206"/>
        <end position="227"/>
    </location>
</feature>
<dbReference type="Pfam" id="PF07690">
    <property type="entry name" value="MFS_1"/>
    <property type="match status" value="1"/>
</dbReference>
<keyword evidence="2 5" id="KW-0812">Transmembrane</keyword>
<feature type="transmembrane region" description="Helical" evidence="5">
    <location>
        <begin position="167"/>
        <end position="186"/>
    </location>
</feature>
<feature type="transmembrane region" description="Helical" evidence="5">
    <location>
        <begin position="355"/>
        <end position="373"/>
    </location>
</feature>
<evidence type="ECO:0000256" key="2">
    <source>
        <dbReference type="ARBA" id="ARBA00022692"/>
    </source>
</evidence>
<feature type="transmembrane region" description="Helical" evidence="5">
    <location>
        <begin position="98"/>
        <end position="118"/>
    </location>
</feature>
<accession>A0A347ZQT2</accession>
<comment type="caution">
    <text evidence="6">The sequence shown here is derived from an EMBL/GenBank/DDBJ whole genome shotgun (WGS) entry which is preliminary data.</text>
</comment>
<dbReference type="CDD" id="cd17393">
    <property type="entry name" value="MFS_MosC_like"/>
    <property type="match status" value="1"/>
</dbReference>
<dbReference type="RefSeq" id="WP_116224897.1">
    <property type="nucleotide sequence ID" value="NZ_AP018437.1"/>
</dbReference>
<organism evidence="6 7">
    <name type="scientific">Pelolinea submarina</name>
    <dbReference type="NCBI Taxonomy" id="913107"/>
    <lineage>
        <taxon>Bacteria</taxon>
        <taxon>Bacillati</taxon>
        <taxon>Chloroflexota</taxon>
        <taxon>Anaerolineae</taxon>
        <taxon>Anaerolineales</taxon>
        <taxon>Anaerolineaceae</taxon>
        <taxon>Pelolinea</taxon>
    </lineage>
</organism>
<sequence length="390" mass="40502">MQKYFSGGKAQLAVLAAFFANGAMMATWVARIPFVQSHLGMSKGTLGVVLLGLSFGVLTALSLTGGLIARYGSPRVTLAGALGMGLMLPLLLLAPSAWALFVVLFVFSAFMSSMDVAMNEQAVLVEHQNGRVMMSSFHAFYSIGALTGSLISAGVADLAGFSPVLHAALAGLIFGGSMLLCFPHFIPAVPEKERQPVAFRLPERAVWLIGFMAFCAAVTEGAMADWSGVYLIDIFRTDAGFAALGYAAFSLTMTAGRLLGDTISNWRTPAFIVRLSGLAAALGLLVLVFSPSAPLSIVGFGMVGLGLSNVIPLLYRAGGNLPGISAGVGIAGVASIGYSGSLIGPPVIGFVAEHASLRVSFLLVALLVGSLFISGRRVEVQTESISSQED</sequence>
<keyword evidence="3 5" id="KW-1133">Transmembrane helix</keyword>
<keyword evidence="7" id="KW-1185">Reference proteome</keyword>
<dbReference type="SUPFAM" id="SSF103473">
    <property type="entry name" value="MFS general substrate transporter"/>
    <property type="match status" value="1"/>
</dbReference>
<reference evidence="6 7" key="1">
    <citation type="submission" date="2018-08" db="EMBL/GenBank/DDBJ databases">
        <title>Genomic Encyclopedia of Type Strains, Phase IV (KMG-IV): sequencing the most valuable type-strain genomes for metagenomic binning, comparative biology and taxonomic classification.</title>
        <authorList>
            <person name="Goeker M."/>
        </authorList>
    </citation>
    <scope>NUCLEOTIDE SEQUENCE [LARGE SCALE GENOMIC DNA]</scope>
    <source>
        <strain evidence="6 7">DSM 23923</strain>
    </source>
</reference>
<evidence type="ECO:0000313" key="7">
    <source>
        <dbReference type="Proteomes" id="UP000256388"/>
    </source>
</evidence>
<dbReference type="PANTHER" id="PTHR23514">
    <property type="entry name" value="BYPASS OF STOP CODON PROTEIN 6"/>
    <property type="match status" value="1"/>
</dbReference>
<feature type="transmembrane region" description="Helical" evidence="5">
    <location>
        <begin position="139"/>
        <end position="161"/>
    </location>
</feature>
<feature type="transmembrane region" description="Helical" evidence="5">
    <location>
        <begin position="322"/>
        <end position="343"/>
    </location>
</feature>
<evidence type="ECO:0000256" key="4">
    <source>
        <dbReference type="ARBA" id="ARBA00023136"/>
    </source>
</evidence>
<feature type="transmembrane region" description="Helical" evidence="5">
    <location>
        <begin position="271"/>
        <end position="289"/>
    </location>
</feature>
<dbReference type="Gene3D" id="1.20.1250.20">
    <property type="entry name" value="MFS general substrate transporter like domains"/>
    <property type="match status" value="2"/>
</dbReference>
<dbReference type="InterPro" id="IPR011701">
    <property type="entry name" value="MFS"/>
</dbReference>
<dbReference type="GO" id="GO:0022857">
    <property type="term" value="F:transmembrane transporter activity"/>
    <property type="evidence" value="ECO:0007669"/>
    <property type="project" value="InterPro"/>
</dbReference>
<dbReference type="GO" id="GO:0016020">
    <property type="term" value="C:membrane"/>
    <property type="evidence" value="ECO:0007669"/>
    <property type="project" value="UniProtKB-SubCell"/>
</dbReference>